<evidence type="ECO:0000256" key="2">
    <source>
        <dbReference type="SAM" id="Coils"/>
    </source>
</evidence>
<dbReference type="Proteomes" id="UP000198287">
    <property type="component" value="Unassembled WGS sequence"/>
</dbReference>
<dbReference type="PANTHER" id="PTHR33324:SF2">
    <property type="entry name" value="MYB_SANT-LIKE DNA-BINDING DOMAIN-CONTAINING PROTEIN"/>
    <property type="match status" value="1"/>
</dbReference>
<feature type="domain" description="Glabrous enhancer-binding protein-like DBD" evidence="4">
    <location>
        <begin position="42"/>
        <end position="110"/>
    </location>
</feature>
<dbReference type="AlphaFoldDB" id="A0A226DJA3"/>
<reference evidence="5 6" key="1">
    <citation type="submission" date="2015-12" db="EMBL/GenBank/DDBJ databases">
        <title>The genome of Folsomia candida.</title>
        <authorList>
            <person name="Faddeeva A."/>
            <person name="Derks M.F."/>
            <person name="Anvar Y."/>
            <person name="Smit S."/>
            <person name="Van Straalen N."/>
            <person name="Roelofs D."/>
        </authorList>
    </citation>
    <scope>NUCLEOTIDE SEQUENCE [LARGE SCALE GENOMIC DNA]</scope>
    <source>
        <strain evidence="5 6">VU population</strain>
        <tissue evidence="5">Whole body</tissue>
    </source>
</reference>
<dbReference type="PANTHER" id="PTHR33324">
    <property type="entry name" value="EXPRESSED PROTEIN"/>
    <property type="match status" value="1"/>
</dbReference>
<organism evidence="5 6">
    <name type="scientific">Folsomia candida</name>
    <name type="common">Springtail</name>
    <dbReference type="NCBI Taxonomy" id="158441"/>
    <lineage>
        <taxon>Eukaryota</taxon>
        <taxon>Metazoa</taxon>
        <taxon>Ecdysozoa</taxon>
        <taxon>Arthropoda</taxon>
        <taxon>Hexapoda</taxon>
        <taxon>Collembola</taxon>
        <taxon>Entomobryomorpha</taxon>
        <taxon>Isotomoidea</taxon>
        <taxon>Isotomidae</taxon>
        <taxon>Proisotominae</taxon>
        <taxon>Folsomia</taxon>
    </lineage>
</organism>
<dbReference type="Pfam" id="PF04504">
    <property type="entry name" value="GeBP-like_DBD"/>
    <property type="match status" value="1"/>
</dbReference>
<sequence length="319" mass="36929">MAPRGKLTKTKPVTSTLEEVQDETQNSGSTVKKKPTKVVLKRRNWSENENRKVLKHLLDVIQKGKQLEKPNATIFYKNMIELLKFESCTDQQLKNQVRNLKTKYSKALDWRNRTGQGVLELEGEQSVKRTLLNMCPLFDELDEIYGEKATFDPPHLHDSSSGTLQAQWWSDFGRDDELNAEDAEIPETEINVDVETVPQKPSTPGKLIANNLTSARKDLGKRKHADSGISALAEASIIRTELQKQEIILARDKWEEEKRLKNLEYELKLRQYEDEQKLQERKLALEELKLQNEMEISRYRIDKECSLKLELAQIKAEQI</sequence>
<dbReference type="InterPro" id="IPR053932">
    <property type="entry name" value="GeBP-like_DBD"/>
</dbReference>
<feature type="coiled-coil region" evidence="2">
    <location>
        <begin position="255"/>
        <end position="289"/>
    </location>
</feature>
<evidence type="ECO:0000256" key="1">
    <source>
        <dbReference type="ARBA" id="ARBA00010820"/>
    </source>
</evidence>
<evidence type="ECO:0000313" key="6">
    <source>
        <dbReference type="Proteomes" id="UP000198287"/>
    </source>
</evidence>
<feature type="region of interest" description="Disordered" evidence="3">
    <location>
        <begin position="1"/>
        <end position="35"/>
    </location>
</feature>
<gene>
    <name evidence="5" type="ORF">Fcan01_19847</name>
</gene>
<keyword evidence="2" id="KW-0175">Coiled coil</keyword>
<evidence type="ECO:0000256" key="3">
    <source>
        <dbReference type="SAM" id="MobiDB-lite"/>
    </source>
</evidence>
<feature type="compositionally biased region" description="Polar residues" evidence="3">
    <location>
        <begin position="11"/>
        <end position="29"/>
    </location>
</feature>
<name>A0A226DJA3_FOLCA</name>
<dbReference type="OrthoDB" id="8068331at2759"/>
<evidence type="ECO:0000259" key="4">
    <source>
        <dbReference type="Pfam" id="PF04504"/>
    </source>
</evidence>
<protein>
    <recommendedName>
        <fullName evidence="4">Glabrous enhancer-binding protein-like DBD domain-containing protein</fullName>
    </recommendedName>
</protein>
<evidence type="ECO:0000313" key="5">
    <source>
        <dbReference type="EMBL" id="OXA45200.1"/>
    </source>
</evidence>
<dbReference type="EMBL" id="LNIX01000018">
    <property type="protein sequence ID" value="OXA45200.1"/>
    <property type="molecule type" value="Genomic_DNA"/>
</dbReference>
<comment type="caution">
    <text evidence="5">The sequence shown here is derived from an EMBL/GenBank/DDBJ whole genome shotgun (WGS) entry which is preliminary data.</text>
</comment>
<comment type="similarity">
    <text evidence="1">Belongs to the GeBP family.</text>
</comment>
<proteinExistence type="inferred from homology"/>
<keyword evidence="6" id="KW-1185">Reference proteome</keyword>
<dbReference type="OMA" id="WNILKCK"/>
<accession>A0A226DJA3</accession>